<dbReference type="EMBL" id="JAWRVI010000021">
    <property type="protein sequence ID" value="KAK4089013.1"/>
    <property type="molecule type" value="Genomic_DNA"/>
</dbReference>
<dbReference type="InterPro" id="IPR001138">
    <property type="entry name" value="Zn2Cys6_DnaBD"/>
</dbReference>
<dbReference type="PANTHER" id="PTHR47784:SF9">
    <property type="entry name" value="ZN(II)2CYS6 TRANSCRIPTION FACTOR (EUROFUNG)"/>
    <property type="match status" value="1"/>
</dbReference>
<evidence type="ECO:0000313" key="5">
    <source>
        <dbReference type="EMBL" id="PWI69114.1"/>
    </source>
</evidence>
<dbReference type="InterPro" id="IPR053157">
    <property type="entry name" value="Sterol_Uptake_Regulator"/>
</dbReference>
<dbReference type="SMART" id="SM00066">
    <property type="entry name" value="GAL4"/>
    <property type="match status" value="1"/>
</dbReference>
<dbReference type="EMBL" id="LCWV01000013">
    <property type="protein sequence ID" value="PWI69114.1"/>
    <property type="molecule type" value="Genomic_DNA"/>
</dbReference>
<dbReference type="PROSITE" id="PS50048">
    <property type="entry name" value="ZN2_CY6_FUNGAL_2"/>
    <property type="match status" value="1"/>
</dbReference>
<feature type="region of interest" description="Disordered" evidence="2">
    <location>
        <begin position="75"/>
        <end position="99"/>
    </location>
</feature>
<dbReference type="Proteomes" id="UP001287286">
    <property type="component" value="Unassembled WGS sequence"/>
</dbReference>
<dbReference type="GO" id="GO:0001228">
    <property type="term" value="F:DNA-binding transcription activator activity, RNA polymerase II-specific"/>
    <property type="evidence" value="ECO:0007669"/>
    <property type="project" value="TreeGrafter"/>
</dbReference>
<dbReference type="GO" id="GO:0008270">
    <property type="term" value="F:zinc ion binding"/>
    <property type="evidence" value="ECO:0007669"/>
    <property type="project" value="InterPro"/>
</dbReference>
<dbReference type="InterPro" id="IPR021858">
    <property type="entry name" value="Fun_TF"/>
</dbReference>
<organism evidence="5 6">
    <name type="scientific">Purpureocillium lilacinum</name>
    <name type="common">Paecilomyces lilacinus</name>
    <dbReference type="NCBI Taxonomy" id="33203"/>
    <lineage>
        <taxon>Eukaryota</taxon>
        <taxon>Fungi</taxon>
        <taxon>Dikarya</taxon>
        <taxon>Ascomycota</taxon>
        <taxon>Pezizomycotina</taxon>
        <taxon>Sordariomycetes</taxon>
        <taxon>Hypocreomycetidae</taxon>
        <taxon>Hypocreales</taxon>
        <taxon>Ophiocordycipitaceae</taxon>
        <taxon>Purpureocillium</taxon>
    </lineage>
</organism>
<evidence type="ECO:0000259" key="3">
    <source>
        <dbReference type="PROSITE" id="PS50048"/>
    </source>
</evidence>
<dbReference type="Pfam" id="PF00172">
    <property type="entry name" value="Zn_clus"/>
    <property type="match status" value="1"/>
</dbReference>
<evidence type="ECO:0000256" key="1">
    <source>
        <dbReference type="ARBA" id="ARBA00023242"/>
    </source>
</evidence>
<dbReference type="CDD" id="cd00067">
    <property type="entry name" value="GAL4"/>
    <property type="match status" value="1"/>
</dbReference>
<sequence length="471" mass="55006">MVRRTERREIAMAGVPEPDFRVLSFMPQKGNATARRYQKRKAHRKSKEGCIACKVKRVKCDEIRPCCSRCRRNDTRCSYPSADEASSPESSSQVAKRPSAHIRQMCRMLGRRSMPSADLLTSPAVTGLDMSQEPTHHGIPRIVLIQHFQNLYPELQLLDSGNPNPILALGLVRPFLLEAVLAVSASHLRHHHWAPESRQLSRVTEHFQQALAVRSFRDALQSLTLDQQTADAFVLTSMFLNLLTFSFAEDDQVQDTWLFRPDDPERLSWFSLQLGLKPLLLTTEHYRDDTILSWMYAASDDEKGTFYGENQRMDRVPAHWMAFLGLDRENLLGEDDLLREPARMLAEVRDLEPRDECFFLYVNFVGALDMEFRFRDMLEAEDERAVWLFGYWLGLMCRFGWWWMQLRVDREWRAIRLWLDQKGVRDRPGEQGRVWRLLMHELEDANRWPRTEYGVVDEVHEVPSTDIIEIL</sequence>
<reference evidence="5" key="1">
    <citation type="submission" date="2015-05" db="EMBL/GenBank/DDBJ databases">
        <authorList>
            <person name="Wang D.B."/>
            <person name="Wang M."/>
        </authorList>
    </citation>
    <scope>NUCLEOTIDE SEQUENCE</scope>
    <source>
        <strain evidence="5">36-1</strain>
    </source>
</reference>
<dbReference type="Gene3D" id="4.10.240.10">
    <property type="entry name" value="Zn(2)-C6 fungal-type DNA-binding domain"/>
    <property type="match status" value="1"/>
</dbReference>
<comment type="caution">
    <text evidence="5">The sequence shown here is derived from an EMBL/GenBank/DDBJ whole genome shotgun (WGS) entry which is preliminary data.</text>
</comment>
<dbReference type="AlphaFoldDB" id="A0A2U3E3R8"/>
<dbReference type="Pfam" id="PF11951">
    <property type="entry name" value="Fungal_trans_2"/>
    <property type="match status" value="1"/>
</dbReference>
<protein>
    <submittedName>
        <fullName evidence="4">Transcriptional regulator family: Fungal Specific TF</fullName>
    </submittedName>
</protein>
<dbReference type="InterPro" id="IPR036864">
    <property type="entry name" value="Zn2-C6_fun-type_DNA-bd_sf"/>
</dbReference>
<dbReference type="PANTHER" id="PTHR47784">
    <property type="entry name" value="STEROL UPTAKE CONTROL PROTEIN 2"/>
    <property type="match status" value="1"/>
</dbReference>
<dbReference type="SUPFAM" id="SSF57701">
    <property type="entry name" value="Zn2/Cys6 DNA-binding domain"/>
    <property type="match status" value="1"/>
</dbReference>
<gene>
    <name evidence="5" type="ORF">PCL_01499</name>
    <name evidence="4" type="ORF">Purlil1_6446</name>
</gene>
<evidence type="ECO:0000313" key="6">
    <source>
        <dbReference type="Proteomes" id="UP000245956"/>
    </source>
</evidence>
<dbReference type="PROSITE" id="PS00463">
    <property type="entry name" value="ZN2_CY6_FUNGAL_1"/>
    <property type="match status" value="1"/>
</dbReference>
<proteinExistence type="predicted"/>
<feature type="domain" description="Zn(2)-C6 fungal-type" evidence="3">
    <location>
        <begin position="49"/>
        <end position="79"/>
    </location>
</feature>
<reference evidence="4" key="3">
    <citation type="submission" date="2023-11" db="EMBL/GenBank/DDBJ databases">
        <authorList>
            <person name="Beijen E."/>
            <person name="Ohm R.A."/>
        </authorList>
    </citation>
    <scope>NUCLEOTIDE SEQUENCE</scope>
    <source>
        <strain evidence="4">CBS 150709</strain>
    </source>
</reference>
<keyword evidence="7" id="KW-1185">Reference proteome</keyword>
<accession>A0A2U3E3R8</accession>
<keyword evidence="1" id="KW-0539">Nucleus</keyword>
<reference evidence="4 7" key="4">
    <citation type="journal article" date="2024" name="Microbiol. Resour. Announc.">
        <title>Genome annotations for the ascomycete fungi Trichoderma harzianum, Trichoderma aggressivum, and Purpureocillium lilacinum.</title>
        <authorList>
            <person name="Beijen E.P.W."/>
            <person name="Ohm R.A."/>
        </authorList>
    </citation>
    <scope>NUCLEOTIDE SEQUENCE [LARGE SCALE GENOMIC DNA]</scope>
    <source>
        <strain evidence="4 7">CBS 150709</strain>
    </source>
</reference>
<name>A0A2U3E3R8_PURLI</name>
<evidence type="ECO:0000313" key="7">
    <source>
        <dbReference type="Proteomes" id="UP001287286"/>
    </source>
</evidence>
<evidence type="ECO:0000313" key="4">
    <source>
        <dbReference type="EMBL" id="KAK4089013.1"/>
    </source>
</evidence>
<feature type="compositionally biased region" description="Low complexity" evidence="2">
    <location>
        <begin position="78"/>
        <end position="92"/>
    </location>
</feature>
<dbReference type="Proteomes" id="UP000245956">
    <property type="component" value="Unassembled WGS sequence"/>
</dbReference>
<evidence type="ECO:0000256" key="2">
    <source>
        <dbReference type="SAM" id="MobiDB-lite"/>
    </source>
</evidence>
<reference evidence="5 6" key="2">
    <citation type="journal article" date="2016" name="Front. Microbiol.">
        <title>Genome and transcriptome sequences reveal the specific parasitism of the nematophagous Purpureocillium lilacinum 36-1.</title>
        <authorList>
            <person name="Xie J."/>
            <person name="Li S."/>
            <person name="Mo C."/>
            <person name="Xiao X."/>
            <person name="Peng D."/>
            <person name="Wang G."/>
            <person name="Xiao Y."/>
        </authorList>
    </citation>
    <scope>NUCLEOTIDE SEQUENCE [LARGE SCALE GENOMIC DNA]</scope>
    <source>
        <strain evidence="5 6">36-1</strain>
    </source>
</reference>